<dbReference type="KEGG" id="xtr:108644517"/>
<accession>A0A8J1IX03</accession>
<dbReference type="GeneID" id="108644517"/>
<keyword evidence="2" id="KW-0472">Membrane</keyword>
<proteinExistence type="predicted"/>
<feature type="compositionally biased region" description="Low complexity" evidence="1">
    <location>
        <begin position="274"/>
        <end position="284"/>
    </location>
</feature>
<reference evidence="4" key="1">
    <citation type="submission" date="2025-08" db="UniProtKB">
        <authorList>
            <consortium name="RefSeq"/>
        </authorList>
    </citation>
    <scope>IDENTIFICATION</scope>
    <source>
        <strain evidence="4">Nigerian</strain>
        <tissue evidence="4">Liver and blood</tissue>
    </source>
</reference>
<evidence type="ECO:0000313" key="4">
    <source>
        <dbReference type="RefSeq" id="XP_031749300.1"/>
    </source>
</evidence>
<dbReference type="OrthoDB" id="9906453at2759"/>
<sequence length="323" mass="36704">MASNRKVVGIFSRETQETYDWLITFLLTISAVRDVRPVHISNTNYGNVWDEASKCAFAILYHTKKRGRINITDVTDSLYDKELQDLFSCLGRDRVIVVIDDLEDSSLEAKHIILERQPSIGRWAVELFLFSDQEKTYHGTASRGYKMTELATLIKNADKKFRHDFPVYIGNDYPSLCEFTARLWIWDVFKRYGICIVFWSIYILILVICVVVKYNNKAEPTSSPLNASTDHWATVFSSVSPTTLPFPENLTLSLENATTLPENTLTPEVSVKATTSPGTTPSSPERVTPIPLPDTVKEKLKQIQDLISSLLNPFFNNKTLHTT</sequence>
<organism evidence="3 4">
    <name type="scientific">Xenopus tropicalis</name>
    <name type="common">Western clawed frog</name>
    <name type="synonym">Silurana tropicalis</name>
    <dbReference type="NCBI Taxonomy" id="8364"/>
    <lineage>
        <taxon>Eukaryota</taxon>
        <taxon>Metazoa</taxon>
        <taxon>Chordata</taxon>
        <taxon>Craniata</taxon>
        <taxon>Vertebrata</taxon>
        <taxon>Euteleostomi</taxon>
        <taxon>Amphibia</taxon>
        <taxon>Batrachia</taxon>
        <taxon>Anura</taxon>
        <taxon>Pipoidea</taxon>
        <taxon>Pipidae</taxon>
        <taxon>Xenopodinae</taxon>
        <taxon>Xenopus</taxon>
        <taxon>Silurana</taxon>
    </lineage>
</organism>
<keyword evidence="2" id="KW-0812">Transmembrane</keyword>
<evidence type="ECO:0000256" key="1">
    <source>
        <dbReference type="SAM" id="MobiDB-lite"/>
    </source>
</evidence>
<keyword evidence="3" id="KW-1185">Reference proteome</keyword>
<evidence type="ECO:0000256" key="2">
    <source>
        <dbReference type="SAM" id="Phobius"/>
    </source>
</evidence>
<feature type="transmembrane region" description="Helical" evidence="2">
    <location>
        <begin position="192"/>
        <end position="214"/>
    </location>
</feature>
<evidence type="ECO:0000313" key="3">
    <source>
        <dbReference type="Proteomes" id="UP000008143"/>
    </source>
</evidence>
<dbReference type="AGR" id="Xenbase:XB-GENE-29090179"/>
<dbReference type="Xenbase" id="XB-GENE-29090179">
    <property type="gene designation" value="LOC108644517"/>
</dbReference>
<protein>
    <submittedName>
        <fullName evidence="4">Uncharacterized protein LOC108644517</fullName>
    </submittedName>
</protein>
<dbReference type="RefSeq" id="XP_031749300.1">
    <property type="nucleotide sequence ID" value="XM_031893440.1"/>
</dbReference>
<gene>
    <name evidence="4 5" type="primary">LOC108644517</name>
</gene>
<name>A0A8J1IX03_XENTR</name>
<dbReference type="Proteomes" id="UP000008143">
    <property type="component" value="Chromosome 9"/>
</dbReference>
<evidence type="ECO:0000313" key="5">
    <source>
        <dbReference type="Xenbase" id="XB-GENE-29090179"/>
    </source>
</evidence>
<feature type="region of interest" description="Disordered" evidence="1">
    <location>
        <begin position="265"/>
        <end position="291"/>
    </location>
</feature>
<keyword evidence="2" id="KW-1133">Transmembrane helix</keyword>
<dbReference type="AlphaFoldDB" id="A0A8J1IX03"/>